<evidence type="ECO:0000259" key="4">
    <source>
        <dbReference type="PROSITE" id="PS51332"/>
    </source>
</evidence>
<proteinExistence type="inferred from homology"/>
<keyword evidence="3" id="KW-0170">Cobalt</keyword>
<accession>A0A0F9B098</accession>
<dbReference type="InterPro" id="IPR003759">
    <property type="entry name" value="Cbl-bd_cap"/>
</dbReference>
<feature type="domain" description="B12-binding N-terminal" evidence="5">
    <location>
        <begin position="1"/>
        <end position="89"/>
    </location>
</feature>
<dbReference type="PANTHER" id="PTHR45833">
    <property type="entry name" value="METHIONINE SYNTHASE"/>
    <property type="match status" value="1"/>
</dbReference>
<dbReference type="Gene3D" id="3.40.50.280">
    <property type="entry name" value="Cobalamin-binding domain"/>
    <property type="match status" value="1"/>
</dbReference>
<reference evidence="6" key="1">
    <citation type="journal article" date="2015" name="Nature">
        <title>Complex archaea that bridge the gap between prokaryotes and eukaryotes.</title>
        <authorList>
            <person name="Spang A."/>
            <person name="Saw J.H."/>
            <person name="Jorgensen S.L."/>
            <person name="Zaremba-Niedzwiedzka K."/>
            <person name="Martijn J."/>
            <person name="Lind A.E."/>
            <person name="van Eijk R."/>
            <person name="Schleper C."/>
            <person name="Guy L."/>
            <person name="Ettema T.J."/>
        </authorList>
    </citation>
    <scope>NUCLEOTIDE SEQUENCE</scope>
</reference>
<sequence>MSTICQQLSTTIIDGDEEKAPELVQKALDQGLAPIDILDNGLLLGMNEVSRRFEQEEMFVPEVLLAAKSMHDGLEVLRPHLIATGTKPIGRIVLGTVKGDIHDIGKNLVGMMCEGAGFEVINLGFDVDPEKFIEAVKENQPDIIGMSAMLTTTMIAMGYTIKALKEANLRDSVKVIVGGAPVDSETVDRIGADGYAYNGPTAVKLVKRLLDVV</sequence>
<dbReference type="InterPro" id="IPR050554">
    <property type="entry name" value="Met_Synthase/Corrinoid"/>
</dbReference>
<dbReference type="GO" id="GO:0046653">
    <property type="term" value="P:tetrahydrofolate metabolic process"/>
    <property type="evidence" value="ECO:0007669"/>
    <property type="project" value="TreeGrafter"/>
</dbReference>
<dbReference type="InterPro" id="IPR036594">
    <property type="entry name" value="Meth_synthase_dom"/>
</dbReference>
<feature type="domain" description="B12-binding" evidence="4">
    <location>
        <begin position="89"/>
        <end position="213"/>
    </location>
</feature>
<evidence type="ECO:0000256" key="2">
    <source>
        <dbReference type="ARBA" id="ARBA00022723"/>
    </source>
</evidence>
<dbReference type="SUPFAM" id="SSF52242">
    <property type="entry name" value="Cobalamin (vitamin B12)-binding domain"/>
    <property type="match status" value="1"/>
</dbReference>
<dbReference type="GO" id="GO:0050667">
    <property type="term" value="P:homocysteine metabolic process"/>
    <property type="evidence" value="ECO:0007669"/>
    <property type="project" value="TreeGrafter"/>
</dbReference>
<name>A0A0F9B098_9ZZZZ</name>
<evidence type="ECO:0000256" key="3">
    <source>
        <dbReference type="ARBA" id="ARBA00023285"/>
    </source>
</evidence>
<dbReference type="GO" id="GO:0005829">
    <property type="term" value="C:cytosol"/>
    <property type="evidence" value="ECO:0007669"/>
    <property type="project" value="TreeGrafter"/>
</dbReference>
<dbReference type="PROSITE" id="PS51337">
    <property type="entry name" value="B12_BINDING_NTER"/>
    <property type="match status" value="1"/>
</dbReference>
<dbReference type="Pfam" id="PF02607">
    <property type="entry name" value="B12-binding_2"/>
    <property type="match status" value="1"/>
</dbReference>
<comment type="similarity">
    <text evidence="1">Belongs to the methylamine corrinoid protein family.</text>
</comment>
<dbReference type="FunFam" id="3.40.50.280:FF:000003">
    <property type="entry name" value="Dimethylamine methyltransferase corrinoid protein"/>
    <property type="match status" value="1"/>
</dbReference>
<dbReference type="PROSITE" id="PS51332">
    <property type="entry name" value="B12_BINDING"/>
    <property type="match status" value="1"/>
</dbReference>
<organism evidence="6">
    <name type="scientific">marine sediment metagenome</name>
    <dbReference type="NCBI Taxonomy" id="412755"/>
    <lineage>
        <taxon>unclassified sequences</taxon>
        <taxon>metagenomes</taxon>
        <taxon>ecological metagenomes</taxon>
    </lineage>
</organism>
<dbReference type="InterPro" id="IPR036724">
    <property type="entry name" value="Cobalamin-bd_sf"/>
</dbReference>
<gene>
    <name evidence="6" type="ORF">LCGC14_2506950</name>
</gene>
<protein>
    <recommendedName>
        <fullName evidence="7">B12-binding domain-containing protein</fullName>
    </recommendedName>
</protein>
<evidence type="ECO:0000259" key="5">
    <source>
        <dbReference type="PROSITE" id="PS51337"/>
    </source>
</evidence>
<dbReference type="GO" id="GO:0008705">
    <property type="term" value="F:methionine synthase activity"/>
    <property type="evidence" value="ECO:0007669"/>
    <property type="project" value="TreeGrafter"/>
</dbReference>
<dbReference type="PANTHER" id="PTHR45833:SF1">
    <property type="entry name" value="METHIONINE SYNTHASE"/>
    <property type="match status" value="1"/>
</dbReference>
<dbReference type="GO" id="GO:0031419">
    <property type="term" value="F:cobalamin binding"/>
    <property type="evidence" value="ECO:0007669"/>
    <property type="project" value="InterPro"/>
</dbReference>
<evidence type="ECO:0000313" key="6">
    <source>
        <dbReference type="EMBL" id="KKL15304.1"/>
    </source>
</evidence>
<dbReference type="Pfam" id="PF02310">
    <property type="entry name" value="B12-binding"/>
    <property type="match status" value="1"/>
</dbReference>
<dbReference type="SUPFAM" id="SSF47644">
    <property type="entry name" value="Methionine synthase domain"/>
    <property type="match status" value="1"/>
</dbReference>
<dbReference type="EMBL" id="LAZR01040111">
    <property type="protein sequence ID" value="KKL15304.1"/>
    <property type="molecule type" value="Genomic_DNA"/>
</dbReference>
<comment type="caution">
    <text evidence="6">The sequence shown here is derived from an EMBL/GenBank/DDBJ whole genome shotgun (WGS) entry which is preliminary data.</text>
</comment>
<dbReference type="AlphaFoldDB" id="A0A0F9B098"/>
<dbReference type="CDD" id="cd02070">
    <property type="entry name" value="corrinoid_protein_B12-BD"/>
    <property type="match status" value="1"/>
</dbReference>
<dbReference type="SMART" id="SM01018">
    <property type="entry name" value="B12-binding_2"/>
    <property type="match status" value="1"/>
</dbReference>
<evidence type="ECO:0000256" key="1">
    <source>
        <dbReference type="ARBA" id="ARBA00010854"/>
    </source>
</evidence>
<dbReference type="GO" id="GO:0046872">
    <property type="term" value="F:metal ion binding"/>
    <property type="evidence" value="ECO:0007669"/>
    <property type="project" value="UniProtKB-KW"/>
</dbReference>
<keyword evidence="2" id="KW-0479">Metal-binding</keyword>
<evidence type="ECO:0008006" key="7">
    <source>
        <dbReference type="Google" id="ProtNLM"/>
    </source>
</evidence>
<dbReference type="Gene3D" id="1.10.1240.10">
    <property type="entry name" value="Methionine synthase domain"/>
    <property type="match status" value="1"/>
</dbReference>
<dbReference type="InterPro" id="IPR006158">
    <property type="entry name" value="Cobalamin-bd"/>
</dbReference>